<dbReference type="AlphaFoldDB" id="X0SVH2"/>
<dbReference type="Gene3D" id="3.90.180.10">
    <property type="entry name" value="Medium-chain alcohol dehydrogenases, catalytic domain"/>
    <property type="match status" value="1"/>
</dbReference>
<dbReference type="Gene3D" id="3.40.50.720">
    <property type="entry name" value="NAD(P)-binding Rossmann-like Domain"/>
    <property type="match status" value="1"/>
</dbReference>
<feature type="domain" description="Alcohol dehydrogenase-like C-terminal" evidence="6">
    <location>
        <begin position="1"/>
        <end position="67"/>
    </location>
</feature>
<protein>
    <recommendedName>
        <fullName evidence="6">Alcohol dehydrogenase-like C-terminal domain-containing protein</fullName>
    </recommendedName>
</protein>
<comment type="similarity">
    <text evidence="2">Belongs to the zinc-containing alcohol dehydrogenase family.</text>
</comment>
<reference evidence="7" key="1">
    <citation type="journal article" date="2014" name="Front. Microbiol.">
        <title>High frequency of phylogenetically diverse reductive dehalogenase-homologous genes in deep subseafloor sedimentary metagenomes.</title>
        <authorList>
            <person name="Kawai M."/>
            <person name="Futagami T."/>
            <person name="Toyoda A."/>
            <person name="Takaki Y."/>
            <person name="Nishi S."/>
            <person name="Hori S."/>
            <person name="Arai W."/>
            <person name="Tsubouchi T."/>
            <person name="Morono Y."/>
            <person name="Uchiyama I."/>
            <person name="Ito T."/>
            <person name="Fujiyama A."/>
            <person name="Inagaki F."/>
            <person name="Takami H."/>
        </authorList>
    </citation>
    <scope>NUCLEOTIDE SEQUENCE</scope>
    <source>
        <strain evidence="7">Expedition CK06-06</strain>
    </source>
</reference>
<evidence type="ECO:0000256" key="3">
    <source>
        <dbReference type="ARBA" id="ARBA00022723"/>
    </source>
</evidence>
<keyword evidence="5" id="KW-0560">Oxidoreductase</keyword>
<comment type="cofactor">
    <cofactor evidence="1">
        <name>Zn(2+)</name>
        <dbReference type="ChEBI" id="CHEBI:29105"/>
    </cofactor>
</comment>
<dbReference type="EMBL" id="BARS01000555">
    <property type="protein sequence ID" value="GAF79136.1"/>
    <property type="molecule type" value="Genomic_DNA"/>
</dbReference>
<evidence type="ECO:0000313" key="7">
    <source>
        <dbReference type="EMBL" id="GAF79136.1"/>
    </source>
</evidence>
<evidence type="ECO:0000256" key="5">
    <source>
        <dbReference type="ARBA" id="ARBA00023002"/>
    </source>
</evidence>
<dbReference type="PANTHER" id="PTHR43161:SF9">
    <property type="entry name" value="SORBITOL DEHYDROGENASE"/>
    <property type="match status" value="1"/>
</dbReference>
<evidence type="ECO:0000256" key="4">
    <source>
        <dbReference type="ARBA" id="ARBA00022833"/>
    </source>
</evidence>
<dbReference type="SUPFAM" id="SSF51735">
    <property type="entry name" value="NAD(P)-binding Rossmann-fold domains"/>
    <property type="match status" value="1"/>
</dbReference>
<keyword evidence="3" id="KW-0479">Metal-binding</keyword>
<dbReference type="PANTHER" id="PTHR43161">
    <property type="entry name" value="SORBITOL DEHYDROGENASE"/>
    <property type="match status" value="1"/>
</dbReference>
<evidence type="ECO:0000256" key="1">
    <source>
        <dbReference type="ARBA" id="ARBA00001947"/>
    </source>
</evidence>
<dbReference type="GO" id="GO:0016491">
    <property type="term" value="F:oxidoreductase activity"/>
    <property type="evidence" value="ECO:0007669"/>
    <property type="project" value="UniProtKB-KW"/>
</dbReference>
<gene>
    <name evidence="7" type="ORF">S01H1_01312</name>
</gene>
<name>X0SVH2_9ZZZZ</name>
<dbReference type="GO" id="GO:0046872">
    <property type="term" value="F:metal ion binding"/>
    <property type="evidence" value="ECO:0007669"/>
    <property type="project" value="UniProtKB-KW"/>
</dbReference>
<keyword evidence="4" id="KW-0862">Zinc</keyword>
<dbReference type="Pfam" id="PF00107">
    <property type="entry name" value="ADH_zinc_N"/>
    <property type="match status" value="1"/>
</dbReference>
<feature type="non-terminal residue" evidence="7">
    <location>
        <position position="1"/>
    </location>
</feature>
<proteinExistence type="inferred from homology"/>
<sequence>VLECTGNSQTQQEALSLVKPGGKVVWFGVADPQTEIKVNSFDIYRNEITIRGVFANPYTTSRAIQVLSKGQIKTKELITHRFGLSDFGAAIETYKKDDKRIKILIKPAT</sequence>
<comment type="caution">
    <text evidence="7">The sequence shown here is derived from an EMBL/GenBank/DDBJ whole genome shotgun (WGS) entry which is preliminary data.</text>
</comment>
<organism evidence="7">
    <name type="scientific">marine sediment metagenome</name>
    <dbReference type="NCBI Taxonomy" id="412755"/>
    <lineage>
        <taxon>unclassified sequences</taxon>
        <taxon>metagenomes</taxon>
        <taxon>ecological metagenomes</taxon>
    </lineage>
</organism>
<evidence type="ECO:0000259" key="6">
    <source>
        <dbReference type="Pfam" id="PF00107"/>
    </source>
</evidence>
<dbReference type="InterPro" id="IPR036291">
    <property type="entry name" value="NAD(P)-bd_dom_sf"/>
</dbReference>
<dbReference type="InterPro" id="IPR013149">
    <property type="entry name" value="ADH-like_C"/>
</dbReference>
<evidence type="ECO:0000256" key="2">
    <source>
        <dbReference type="ARBA" id="ARBA00008072"/>
    </source>
</evidence>
<accession>X0SVH2</accession>